<protein>
    <submittedName>
        <fullName evidence="1">Uncharacterized protein</fullName>
    </submittedName>
</protein>
<accession>A0A0C3PV04</accession>
<keyword evidence="2" id="KW-1185">Reference proteome</keyword>
<dbReference type="EMBL" id="KN823266">
    <property type="protein sequence ID" value="KIO18715.1"/>
    <property type="molecule type" value="Genomic_DNA"/>
</dbReference>
<dbReference type="Proteomes" id="UP000054248">
    <property type="component" value="Unassembled WGS sequence"/>
</dbReference>
<organism evidence="1 2">
    <name type="scientific">Tulasnella calospora MUT 4182</name>
    <dbReference type="NCBI Taxonomy" id="1051891"/>
    <lineage>
        <taxon>Eukaryota</taxon>
        <taxon>Fungi</taxon>
        <taxon>Dikarya</taxon>
        <taxon>Basidiomycota</taxon>
        <taxon>Agaricomycotina</taxon>
        <taxon>Agaricomycetes</taxon>
        <taxon>Cantharellales</taxon>
        <taxon>Tulasnellaceae</taxon>
        <taxon>Tulasnella</taxon>
    </lineage>
</organism>
<sequence length="77" mass="8210">MVLQSASGRFVRPAAADTDELLNLPGAIQILPGAVAVARTTYLDIYDMSTILSAPDSSLICRPKTLYPTQTLAYPAN</sequence>
<reference evidence="2" key="2">
    <citation type="submission" date="2015-01" db="EMBL/GenBank/DDBJ databases">
        <title>Evolutionary Origins and Diversification of the Mycorrhizal Mutualists.</title>
        <authorList>
            <consortium name="DOE Joint Genome Institute"/>
            <consortium name="Mycorrhizal Genomics Consortium"/>
            <person name="Kohler A."/>
            <person name="Kuo A."/>
            <person name="Nagy L.G."/>
            <person name="Floudas D."/>
            <person name="Copeland A."/>
            <person name="Barry K.W."/>
            <person name="Cichocki N."/>
            <person name="Veneault-Fourrey C."/>
            <person name="LaButti K."/>
            <person name="Lindquist E.A."/>
            <person name="Lipzen A."/>
            <person name="Lundell T."/>
            <person name="Morin E."/>
            <person name="Murat C."/>
            <person name="Riley R."/>
            <person name="Ohm R."/>
            <person name="Sun H."/>
            <person name="Tunlid A."/>
            <person name="Henrissat B."/>
            <person name="Grigoriev I.V."/>
            <person name="Hibbett D.S."/>
            <person name="Martin F."/>
        </authorList>
    </citation>
    <scope>NUCLEOTIDE SEQUENCE [LARGE SCALE GENOMIC DNA]</scope>
    <source>
        <strain evidence="2">MUT 4182</strain>
    </source>
</reference>
<evidence type="ECO:0000313" key="2">
    <source>
        <dbReference type="Proteomes" id="UP000054248"/>
    </source>
</evidence>
<evidence type="ECO:0000313" key="1">
    <source>
        <dbReference type="EMBL" id="KIO18715.1"/>
    </source>
</evidence>
<gene>
    <name evidence="1" type="ORF">M407DRAFT_31623</name>
</gene>
<name>A0A0C3PV04_9AGAM</name>
<reference evidence="1 2" key="1">
    <citation type="submission" date="2014-04" db="EMBL/GenBank/DDBJ databases">
        <authorList>
            <consortium name="DOE Joint Genome Institute"/>
            <person name="Kuo A."/>
            <person name="Girlanda M."/>
            <person name="Perotto S."/>
            <person name="Kohler A."/>
            <person name="Nagy L.G."/>
            <person name="Floudas D."/>
            <person name="Copeland A."/>
            <person name="Barry K.W."/>
            <person name="Cichocki N."/>
            <person name="Veneault-Fourrey C."/>
            <person name="LaButti K."/>
            <person name="Lindquist E.A."/>
            <person name="Lipzen A."/>
            <person name="Lundell T."/>
            <person name="Morin E."/>
            <person name="Murat C."/>
            <person name="Sun H."/>
            <person name="Tunlid A."/>
            <person name="Henrissat B."/>
            <person name="Grigoriev I.V."/>
            <person name="Hibbett D.S."/>
            <person name="Martin F."/>
            <person name="Nordberg H.P."/>
            <person name="Cantor M.N."/>
            <person name="Hua S.X."/>
        </authorList>
    </citation>
    <scope>NUCLEOTIDE SEQUENCE [LARGE SCALE GENOMIC DNA]</scope>
    <source>
        <strain evidence="1 2">MUT 4182</strain>
    </source>
</reference>
<dbReference type="AlphaFoldDB" id="A0A0C3PV04"/>
<proteinExistence type="predicted"/>
<dbReference type="HOGENOM" id="CLU_2639916_0_0_1"/>